<evidence type="ECO:0000256" key="9">
    <source>
        <dbReference type="ARBA" id="ARBA00023229"/>
    </source>
</evidence>
<keyword evidence="7 11" id="KW-0784">Thiamine biosynthesis</keyword>
<dbReference type="InterPro" id="IPR020826">
    <property type="entry name" value="Transketolase_BS"/>
</dbReference>
<dbReference type="GO" id="GO:0000287">
    <property type="term" value="F:magnesium ion binding"/>
    <property type="evidence" value="ECO:0007669"/>
    <property type="project" value="UniProtKB-UniRule"/>
</dbReference>
<dbReference type="NCBIfam" id="NF003933">
    <property type="entry name" value="PRK05444.2-2"/>
    <property type="match status" value="1"/>
</dbReference>
<comment type="pathway">
    <text evidence="1 11">Metabolic intermediate biosynthesis; 1-deoxy-D-xylulose 5-phosphate biosynthesis; 1-deoxy-D-xylulose 5-phosphate from D-glyceraldehyde 3-phosphate and pyruvate: step 1/1.</text>
</comment>
<feature type="binding site" evidence="11">
    <location>
        <position position="152"/>
    </location>
    <ligand>
        <name>Mg(2+)</name>
        <dbReference type="ChEBI" id="CHEBI:18420"/>
    </ligand>
</feature>
<dbReference type="Pfam" id="PF02780">
    <property type="entry name" value="Transketolase_C"/>
    <property type="match status" value="1"/>
</dbReference>
<dbReference type="InterPro" id="IPR005475">
    <property type="entry name" value="Transketolase-like_Pyr-bd"/>
</dbReference>
<keyword evidence="8 11" id="KW-0786">Thiamine pyrophosphate</keyword>
<dbReference type="CDD" id="cd02007">
    <property type="entry name" value="TPP_DXS"/>
    <property type="match status" value="1"/>
</dbReference>
<dbReference type="InterPro" id="IPR009014">
    <property type="entry name" value="Transketo_C/PFOR_II"/>
</dbReference>
<dbReference type="EC" id="2.2.1.7" evidence="11"/>
<keyword evidence="4 11" id="KW-0808">Transferase</keyword>
<feature type="binding site" evidence="11">
    <location>
        <begin position="153"/>
        <end position="154"/>
    </location>
    <ligand>
        <name>thiamine diphosphate</name>
        <dbReference type="ChEBI" id="CHEBI:58937"/>
    </ligand>
</feature>
<dbReference type="Pfam" id="PF02779">
    <property type="entry name" value="Transket_pyr"/>
    <property type="match status" value="1"/>
</dbReference>
<evidence type="ECO:0000256" key="4">
    <source>
        <dbReference type="ARBA" id="ARBA00022679"/>
    </source>
</evidence>
<dbReference type="GO" id="GO:0016114">
    <property type="term" value="P:terpenoid biosynthetic process"/>
    <property type="evidence" value="ECO:0007669"/>
    <property type="project" value="UniProtKB-UniRule"/>
</dbReference>
<comment type="similarity">
    <text evidence="2 11">Belongs to the transketolase family. DXPS subfamily.</text>
</comment>
<evidence type="ECO:0000256" key="8">
    <source>
        <dbReference type="ARBA" id="ARBA00023052"/>
    </source>
</evidence>
<feature type="binding site" evidence="11">
    <location>
        <position position="181"/>
    </location>
    <ligand>
        <name>thiamine diphosphate</name>
        <dbReference type="ChEBI" id="CHEBI:58937"/>
    </ligand>
</feature>
<name>A0A1M4V6M8_9BACE</name>
<comment type="cofactor">
    <cofactor evidence="11">
        <name>thiamine diphosphate</name>
        <dbReference type="ChEBI" id="CHEBI:58937"/>
    </cofactor>
    <text evidence="11">Binds 1 thiamine pyrophosphate per subunit.</text>
</comment>
<evidence type="ECO:0000256" key="10">
    <source>
        <dbReference type="ARBA" id="ARBA00055605"/>
    </source>
</evidence>
<dbReference type="STRING" id="871325.SAMN05444349_104109"/>
<sequence>MKNEPTYNLLNSINTPDDLRQLNVEQLPEVCDELRQDIIKELSCNPGHFAASLGTVELTVALHYIYNTPYDRIVWDVGHQAYGHKILTGRREAFFTNRKLGGIRPFPSPEESEYDTFTCGHASNSISAALGMAVAASKKGEKDRRVVAILGDGSMSGGLAFEGLNNTSTTSNNLLIILNDNDMAIDRSVGGMKQYLFNLTTSNRYNQLRFKASRLLFKLGILNDERRKALIRFGNSLKSMAAQQQNIFEGMNIRYFGPIDGHDVKNLTRVLRDIKDLQGPKILHLHTVKGKGFAPAEKHATEWHAPGKFDPVTGERFIVNTVGIPPLYQDVFGNTLVELAEANSKIFGVTPAMPSGCSMNILMSKMPGRAFDVGIAEGHAVTFSGGMAKDGLLPFCNIYSSFMQRAYDNIIHDVAIQNLSVVFCLDRAGLVGEDGPTHHGAFDMAYLRPIPNLTIASPMDEHELRRLMYTAQLPDKGPFVLRYPRGRGVLVDWICPLEEIPVGKGRKLKDGNDLAVISIGPIGNKVASAISHAEAESGRDIAHYDLRFLKPLDEELLHEVGRNFSRVITVEDGVIQGGMGSAVLEFMSDHGYTPAIKRIGLPDRFVQHGTVTELYQLCGMDENSITKELLNQCALLPVTSKIKELTN</sequence>
<feature type="binding site" evidence="11">
    <location>
        <begin position="120"/>
        <end position="122"/>
    </location>
    <ligand>
        <name>thiamine diphosphate</name>
        <dbReference type="ChEBI" id="CHEBI:58937"/>
    </ligand>
</feature>
<dbReference type="GO" id="GO:0019288">
    <property type="term" value="P:isopentenyl diphosphate biosynthetic process, methylerythritol 4-phosphate pathway"/>
    <property type="evidence" value="ECO:0007669"/>
    <property type="project" value="TreeGrafter"/>
</dbReference>
<feature type="binding site" evidence="11">
    <location>
        <position position="181"/>
    </location>
    <ligand>
        <name>Mg(2+)</name>
        <dbReference type="ChEBI" id="CHEBI:18420"/>
    </ligand>
</feature>
<gene>
    <name evidence="11" type="primary">dxs</name>
    <name evidence="13" type="ORF">SAMN05444349_104109</name>
</gene>
<dbReference type="GO" id="GO:0008661">
    <property type="term" value="F:1-deoxy-D-xylulose-5-phosphate synthase activity"/>
    <property type="evidence" value="ECO:0007669"/>
    <property type="project" value="UniProtKB-UniRule"/>
</dbReference>
<dbReference type="PANTHER" id="PTHR43322:SF5">
    <property type="entry name" value="1-DEOXY-D-XYLULOSE-5-PHOSPHATE SYNTHASE, CHLOROPLASTIC"/>
    <property type="match status" value="1"/>
</dbReference>
<dbReference type="InterPro" id="IPR029061">
    <property type="entry name" value="THDP-binding"/>
</dbReference>
<dbReference type="AlphaFoldDB" id="A0A1M4V6M8"/>
<dbReference type="GO" id="GO:0009228">
    <property type="term" value="P:thiamine biosynthetic process"/>
    <property type="evidence" value="ECO:0007669"/>
    <property type="project" value="UniProtKB-UniRule"/>
</dbReference>
<keyword evidence="14" id="KW-1185">Reference proteome</keyword>
<comment type="subunit">
    <text evidence="3 11">Homodimer.</text>
</comment>
<dbReference type="PROSITE" id="PS00802">
    <property type="entry name" value="TRANSKETOLASE_2"/>
    <property type="match status" value="1"/>
</dbReference>
<evidence type="ECO:0000256" key="5">
    <source>
        <dbReference type="ARBA" id="ARBA00022723"/>
    </source>
</evidence>
<reference evidence="13 14" key="1">
    <citation type="submission" date="2016-11" db="EMBL/GenBank/DDBJ databases">
        <authorList>
            <person name="Jaros S."/>
            <person name="Januszkiewicz K."/>
            <person name="Wedrychowicz H."/>
        </authorList>
    </citation>
    <scope>NUCLEOTIDE SEQUENCE [LARGE SCALE GENOMIC DNA]</scope>
    <source>
        <strain evidence="13 14">DSM 26883</strain>
    </source>
</reference>
<accession>A0A1M4V6M8</accession>
<comment type="catalytic activity">
    <reaction evidence="11">
        <text>D-glyceraldehyde 3-phosphate + pyruvate + H(+) = 1-deoxy-D-xylulose 5-phosphate + CO2</text>
        <dbReference type="Rhea" id="RHEA:12605"/>
        <dbReference type="ChEBI" id="CHEBI:15361"/>
        <dbReference type="ChEBI" id="CHEBI:15378"/>
        <dbReference type="ChEBI" id="CHEBI:16526"/>
        <dbReference type="ChEBI" id="CHEBI:57792"/>
        <dbReference type="ChEBI" id="CHEBI:59776"/>
        <dbReference type="EC" id="2.2.1.7"/>
    </reaction>
</comment>
<dbReference type="Gene3D" id="3.40.50.920">
    <property type="match status" value="1"/>
</dbReference>
<dbReference type="Proteomes" id="UP000184436">
    <property type="component" value="Unassembled WGS sequence"/>
</dbReference>
<evidence type="ECO:0000256" key="7">
    <source>
        <dbReference type="ARBA" id="ARBA00022977"/>
    </source>
</evidence>
<dbReference type="GO" id="GO:0005829">
    <property type="term" value="C:cytosol"/>
    <property type="evidence" value="ECO:0007669"/>
    <property type="project" value="TreeGrafter"/>
</dbReference>
<evidence type="ECO:0000256" key="11">
    <source>
        <dbReference type="HAMAP-Rule" id="MF_00315"/>
    </source>
</evidence>
<comment type="function">
    <text evidence="10 11">Catalyzes the acyloin condensation reaction between C atoms 2 and 3 of pyruvate and glyceraldehyde 3-phosphate to yield 1-deoxy-D-xylulose-5-phosphate (DXP).</text>
</comment>
<dbReference type="FunFam" id="3.40.50.920:FF:000002">
    <property type="entry name" value="1-deoxy-D-xylulose-5-phosphate synthase"/>
    <property type="match status" value="1"/>
</dbReference>
<proteinExistence type="inferred from homology"/>
<evidence type="ECO:0000256" key="1">
    <source>
        <dbReference type="ARBA" id="ARBA00004980"/>
    </source>
</evidence>
<dbReference type="Pfam" id="PF13292">
    <property type="entry name" value="DXP_synthase_N"/>
    <property type="match status" value="1"/>
</dbReference>
<dbReference type="SUPFAM" id="SSF52518">
    <property type="entry name" value="Thiamin diphosphate-binding fold (THDP-binding)"/>
    <property type="match status" value="2"/>
</dbReference>
<dbReference type="HAMAP" id="MF_00315">
    <property type="entry name" value="DXP_synth"/>
    <property type="match status" value="1"/>
</dbReference>
<evidence type="ECO:0000256" key="2">
    <source>
        <dbReference type="ARBA" id="ARBA00011081"/>
    </source>
</evidence>
<keyword evidence="6 11" id="KW-0460">Magnesium</keyword>
<dbReference type="GO" id="GO:0030976">
    <property type="term" value="F:thiamine pyrophosphate binding"/>
    <property type="evidence" value="ECO:0007669"/>
    <property type="project" value="UniProtKB-UniRule"/>
</dbReference>
<dbReference type="UniPathway" id="UPA00064">
    <property type="reaction ID" value="UER00091"/>
</dbReference>
<dbReference type="SMART" id="SM00861">
    <property type="entry name" value="Transket_pyr"/>
    <property type="match status" value="1"/>
</dbReference>
<dbReference type="RefSeq" id="WP_073349292.1">
    <property type="nucleotide sequence ID" value="NZ_FQVD01000004.1"/>
</dbReference>
<dbReference type="NCBIfam" id="TIGR00204">
    <property type="entry name" value="dxs"/>
    <property type="match status" value="1"/>
</dbReference>
<dbReference type="PANTHER" id="PTHR43322">
    <property type="entry name" value="1-D-DEOXYXYLULOSE 5-PHOSPHATE SYNTHASE-RELATED"/>
    <property type="match status" value="1"/>
</dbReference>
<dbReference type="InterPro" id="IPR033248">
    <property type="entry name" value="Transketolase_C"/>
</dbReference>
<feature type="binding site" evidence="11">
    <location>
        <position position="377"/>
    </location>
    <ligand>
        <name>thiamine diphosphate</name>
        <dbReference type="ChEBI" id="CHEBI:58937"/>
    </ligand>
</feature>
<dbReference type="OrthoDB" id="9803371at2"/>
<protein>
    <recommendedName>
        <fullName evidence="11">1-deoxy-D-xylulose-5-phosphate synthase</fullName>
        <ecNumber evidence="11">2.2.1.7</ecNumber>
    </recommendedName>
    <alternativeName>
        <fullName evidence="11">1-deoxyxylulose-5-phosphate synthase</fullName>
        <shortName evidence="11">DXP synthase</shortName>
        <shortName evidence="11">DXPS</shortName>
    </alternativeName>
</protein>
<evidence type="ECO:0000256" key="6">
    <source>
        <dbReference type="ARBA" id="ARBA00022842"/>
    </source>
</evidence>
<evidence type="ECO:0000313" key="13">
    <source>
        <dbReference type="EMBL" id="SHE64518.1"/>
    </source>
</evidence>
<dbReference type="FunFam" id="3.40.50.970:FF:000005">
    <property type="entry name" value="1-deoxy-D-xylulose-5-phosphate synthase"/>
    <property type="match status" value="1"/>
</dbReference>
<organism evidence="13 14">
    <name type="scientific">Bacteroides faecichinchillae</name>
    <dbReference type="NCBI Taxonomy" id="871325"/>
    <lineage>
        <taxon>Bacteria</taxon>
        <taxon>Pseudomonadati</taxon>
        <taxon>Bacteroidota</taxon>
        <taxon>Bacteroidia</taxon>
        <taxon>Bacteroidales</taxon>
        <taxon>Bacteroidaceae</taxon>
        <taxon>Bacteroides</taxon>
    </lineage>
</organism>
<feature type="domain" description="Transketolase-like pyrimidine-binding" evidence="12">
    <location>
        <begin position="326"/>
        <end position="491"/>
    </location>
</feature>
<dbReference type="Gene3D" id="3.40.50.970">
    <property type="match status" value="2"/>
</dbReference>
<dbReference type="SUPFAM" id="SSF52922">
    <property type="entry name" value="TK C-terminal domain-like"/>
    <property type="match status" value="1"/>
</dbReference>
<feature type="binding site" evidence="11">
    <location>
        <position position="79"/>
    </location>
    <ligand>
        <name>thiamine diphosphate</name>
        <dbReference type="ChEBI" id="CHEBI:58937"/>
    </ligand>
</feature>
<evidence type="ECO:0000256" key="3">
    <source>
        <dbReference type="ARBA" id="ARBA00011738"/>
    </source>
</evidence>
<keyword evidence="5 11" id="KW-0479">Metal-binding</keyword>
<dbReference type="EMBL" id="FQVD01000004">
    <property type="protein sequence ID" value="SHE64518.1"/>
    <property type="molecule type" value="Genomic_DNA"/>
</dbReference>
<evidence type="ECO:0000313" key="14">
    <source>
        <dbReference type="Proteomes" id="UP000184436"/>
    </source>
</evidence>
<feature type="binding site" evidence="11">
    <location>
        <position position="293"/>
    </location>
    <ligand>
        <name>thiamine diphosphate</name>
        <dbReference type="ChEBI" id="CHEBI:58937"/>
    </ligand>
</feature>
<comment type="cofactor">
    <cofactor evidence="11">
        <name>Mg(2+)</name>
        <dbReference type="ChEBI" id="CHEBI:18420"/>
    </cofactor>
    <text evidence="11">Binds 1 Mg(2+) ion per subunit.</text>
</comment>
<dbReference type="InterPro" id="IPR005477">
    <property type="entry name" value="Dxylulose-5-P_synthase"/>
</dbReference>
<dbReference type="CDD" id="cd07033">
    <property type="entry name" value="TPP_PYR_DXS_TK_like"/>
    <property type="match status" value="1"/>
</dbReference>
<keyword evidence="9 11" id="KW-0414">Isoprene biosynthesis</keyword>
<evidence type="ECO:0000259" key="12">
    <source>
        <dbReference type="SMART" id="SM00861"/>
    </source>
</evidence>